<dbReference type="Pfam" id="PF15049">
    <property type="entry name" value="DUF4534"/>
    <property type="match status" value="1"/>
</dbReference>
<sequence>MDVQGTTGRSKGITETTFSEHWLDTQIDRKPSVLCEARIENHCSTLLAPAGPGLPAAPHASALGRLLLFPGPHSPLPRRVLGPGAGAGSLVLGTGWERQEAAARVTCLPAGLSAREQRWCGITARRGTVLAGAFSIMATHLHLIFEWRHLAWGDCPDTSQASESSGDVVRRFVTCWSLAIVLLLSVVTMAASGLLLYSVYAQVHRGLLLYVSWIVFYEAANLAVQILSTGTSTGAVRVLRWFGLVARACMHYFWLWFVITYARLSYKNQPRGDILAYSRPGSAATRKLQRKP</sequence>
<feature type="transmembrane region" description="Helical" evidence="1">
    <location>
        <begin position="176"/>
        <end position="200"/>
    </location>
</feature>
<evidence type="ECO:0000256" key="1">
    <source>
        <dbReference type="SAM" id="Phobius"/>
    </source>
</evidence>
<dbReference type="PANTHER" id="PTHR34928:SF2">
    <property type="entry name" value="TRANSMEMBRANE PROTEIN 217"/>
    <property type="match status" value="1"/>
</dbReference>
<proteinExistence type="predicted"/>
<keyword evidence="2" id="KW-1185">Reference proteome</keyword>
<accession>A0AAX6T555</accession>
<organism evidence="2 3">
    <name type="scientific">Heterocephalus glaber</name>
    <name type="common">Naked mole rat</name>
    <dbReference type="NCBI Taxonomy" id="10181"/>
    <lineage>
        <taxon>Eukaryota</taxon>
        <taxon>Metazoa</taxon>
        <taxon>Chordata</taxon>
        <taxon>Craniata</taxon>
        <taxon>Vertebrata</taxon>
        <taxon>Euteleostomi</taxon>
        <taxon>Mammalia</taxon>
        <taxon>Eutheria</taxon>
        <taxon>Euarchontoglires</taxon>
        <taxon>Glires</taxon>
        <taxon>Rodentia</taxon>
        <taxon>Hystricomorpha</taxon>
        <taxon>Bathyergidae</taxon>
        <taxon>Heterocephalus</taxon>
    </lineage>
</organism>
<gene>
    <name evidence="3" type="primary">LOC110343857</name>
</gene>
<reference evidence="3" key="1">
    <citation type="submission" date="2025-08" db="UniProtKB">
        <authorList>
            <consortium name="RefSeq"/>
        </authorList>
    </citation>
    <scope>IDENTIFICATION</scope>
</reference>
<dbReference type="InterPro" id="IPR027862">
    <property type="entry name" value="DUF4534"/>
</dbReference>
<evidence type="ECO:0000313" key="3">
    <source>
        <dbReference type="RefSeq" id="XP_021115087.1"/>
    </source>
</evidence>
<name>A0AAX6T555_HETGA</name>
<feature type="transmembrane region" description="Helical" evidence="1">
    <location>
        <begin position="239"/>
        <end position="262"/>
    </location>
</feature>
<evidence type="ECO:0000313" key="2">
    <source>
        <dbReference type="Proteomes" id="UP000694906"/>
    </source>
</evidence>
<keyword evidence="1" id="KW-0812">Transmembrane</keyword>
<dbReference type="Proteomes" id="UP000694906">
    <property type="component" value="Unplaced"/>
</dbReference>
<keyword evidence="1" id="KW-1133">Transmembrane helix</keyword>
<dbReference type="GeneID" id="110343857"/>
<dbReference type="PANTHER" id="PTHR34928">
    <property type="entry name" value="TRANSMEMBRANE PROTEIN 217"/>
    <property type="match status" value="1"/>
</dbReference>
<dbReference type="RefSeq" id="XP_021115087.1">
    <property type="nucleotide sequence ID" value="XM_021259428.1"/>
</dbReference>
<keyword evidence="1" id="KW-0472">Membrane</keyword>
<feature type="transmembrane region" description="Helical" evidence="1">
    <location>
        <begin position="207"/>
        <end position="227"/>
    </location>
</feature>
<protein>
    <submittedName>
        <fullName evidence="3">Transmembrane protein 217-like</fullName>
    </submittedName>
</protein>
<dbReference type="AlphaFoldDB" id="A0AAX6T555"/>